<dbReference type="Pfam" id="PF20109">
    <property type="entry name" value="Trans_reg_dom"/>
    <property type="match status" value="1"/>
</dbReference>
<gene>
    <name evidence="2" type="ORF">CQW49_14025</name>
</gene>
<dbReference type="InterPro" id="IPR045465">
    <property type="entry name" value="Trans_reg_dom"/>
</dbReference>
<reference evidence="3" key="1">
    <citation type="submission" date="2017-10" db="EMBL/GenBank/DDBJ databases">
        <title>Completed PacBio SMRT sequence of Methylosinus trichosporium OB3b reveals presence of a third large plasmid.</title>
        <authorList>
            <person name="Charles T.C."/>
            <person name="Lynch M.D.J."/>
            <person name="Heil J.R."/>
            <person name="Cheng J."/>
        </authorList>
    </citation>
    <scope>NUCLEOTIDE SEQUENCE [LARGE SCALE GENOMIC DNA]</scope>
    <source>
        <strain evidence="3">OB3b</strain>
    </source>
</reference>
<proteinExistence type="predicted"/>
<dbReference type="EMBL" id="CP023737">
    <property type="protein sequence ID" value="ATQ68876.1"/>
    <property type="molecule type" value="Genomic_DNA"/>
</dbReference>
<name>A0A2D2D1P8_METT3</name>
<dbReference type="AlphaFoldDB" id="A0A2D2D1P8"/>
<sequence length="69" mass="8193">MPTNFWKSPDSVKQLNDLDRSGFALEFLRRNPEYRQDHRETLRRIERGAVDEATALSSLARRWGLQFRS</sequence>
<keyword evidence="3" id="KW-1185">Reference proteome</keyword>
<dbReference type="RefSeq" id="WP_003612076.1">
    <property type="nucleotide sequence ID" value="NZ_ADVE02000001.1"/>
</dbReference>
<dbReference type="Proteomes" id="UP000230709">
    <property type="component" value="Chromosome"/>
</dbReference>
<accession>A0A2D2D1P8</accession>
<evidence type="ECO:0000259" key="1">
    <source>
        <dbReference type="Pfam" id="PF20109"/>
    </source>
</evidence>
<evidence type="ECO:0000313" key="2">
    <source>
        <dbReference type="EMBL" id="ATQ68876.1"/>
    </source>
</evidence>
<feature type="domain" description="Transcriptional regulator-like" evidence="1">
    <location>
        <begin position="6"/>
        <end position="68"/>
    </location>
</feature>
<dbReference type="STRING" id="595536.GCA_000178815_02365"/>
<dbReference type="KEGG" id="mtw:CQW49_14025"/>
<evidence type="ECO:0000313" key="3">
    <source>
        <dbReference type="Proteomes" id="UP000230709"/>
    </source>
</evidence>
<protein>
    <recommendedName>
        <fullName evidence="1">Transcriptional regulator-like domain-containing protein</fullName>
    </recommendedName>
</protein>
<organism evidence="2 3">
    <name type="scientific">Methylosinus trichosporium (strain ATCC 35070 / NCIMB 11131 / UNIQEM 75 / OB3b)</name>
    <dbReference type="NCBI Taxonomy" id="595536"/>
    <lineage>
        <taxon>Bacteria</taxon>
        <taxon>Pseudomonadati</taxon>
        <taxon>Pseudomonadota</taxon>
        <taxon>Alphaproteobacteria</taxon>
        <taxon>Hyphomicrobiales</taxon>
        <taxon>Methylocystaceae</taxon>
        <taxon>Methylosinus</taxon>
    </lineage>
</organism>